<dbReference type="InterPro" id="IPR002108">
    <property type="entry name" value="ADF-H"/>
</dbReference>
<protein>
    <submittedName>
        <fullName evidence="7">Uncharacterized protein</fullName>
    </submittedName>
</protein>
<evidence type="ECO:0000313" key="7">
    <source>
        <dbReference type="EMBL" id="RMZ57105.1"/>
    </source>
</evidence>
<dbReference type="SUPFAM" id="SSF55753">
    <property type="entry name" value="Actin depolymerizing proteins"/>
    <property type="match status" value="1"/>
</dbReference>
<evidence type="ECO:0000256" key="1">
    <source>
        <dbReference type="ARBA" id="ARBA00006844"/>
    </source>
</evidence>
<comment type="similarity">
    <text evidence="1">Belongs to the actin-binding proteins ADF family.</text>
</comment>
<accession>A0A3M7L506</accession>
<dbReference type="PROSITE" id="PS50072">
    <property type="entry name" value="CSA_PPIASE_2"/>
    <property type="match status" value="1"/>
</dbReference>
<dbReference type="PANTHER" id="PTHR11071">
    <property type="entry name" value="PEPTIDYL-PROLYL CIS-TRANS ISOMERASE"/>
    <property type="match status" value="1"/>
</dbReference>
<dbReference type="InterPro" id="IPR029006">
    <property type="entry name" value="ADF-H/Gelsolin-like_dom_sf"/>
</dbReference>
<dbReference type="CDD" id="cd11286">
    <property type="entry name" value="ADF_cofilin_like"/>
    <property type="match status" value="1"/>
</dbReference>
<evidence type="ECO:0000259" key="5">
    <source>
        <dbReference type="PROSITE" id="PS50072"/>
    </source>
</evidence>
<dbReference type="Gene3D" id="3.50.4.10">
    <property type="entry name" value="Hepatocyte Growth Factor"/>
    <property type="match status" value="1"/>
</dbReference>
<evidence type="ECO:0000256" key="3">
    <source>
        <dbReference type="ARBA" id="ARBA00023203"/>
    </source>
</evidence>
<dbReference type="EMBL" id="QOKY01000130">
    <property type="protein sequence ID" value="RMZ57105.1"/>
    <property type="molecule type" value="Genomic_DNA"/>
</dbReference>
<keyword evidence="3" id="KW-0009">Actin-binding</keyword>
<dbReference type="Pfam" id="PF14295">
    <property type="entry name" value="PAN_4"/>
    <property type="match status" value="1"/>
</dbReference>
<dbReference type="GO" id="GO:0003755">
    <property type="term" value="F:peptidyl-prolyl cis-trans isomerase activity"/>
    <property type="evidence" value="ECO:0007669"/>
    <property type="project" value="InterPro"/>
</dbReference>
<dbReference type="InterPro" id="IPR003609">
    <property type="entry name" value="Pan_app"/>
</dbReference>
<dbReference type="GO" id="GO:0015629">
    <property type="term" value="C:actin cytoskeleton"/>
    <property type="evidence" value="ECO:0007669"/>
    <property type="project" value="InterPro"/>
</dbReference>
<dbReference type="InterPro" id="IPR017904">
    <property type="entry name" value="ADF/Cofilin"/>
</dbReference>
<dbReference type="GO" id="GO:0003779">
    <property type="term" value="F:actin binding"/>
    <property type="evidence" value="ECO:0007669"/>
    <property type="project" value="UniProtKB-KW"/>
</dbReference>
<feature type="region of interest" description="Disordered" evidence="4">
    <location>
        <begin position="65"/>
        <end position="94"/>
    </location>
</feature>
<sequence length="604" mass="64226">MADPALQTLLSTKAALDLGLVTQADFDMVKTSFLRAQQLKAAVDVGVLREEDYEATKSQFLELITGGGGATPASRPQSPVPPMSTTAPPTPGSRAVQHDIPLQLPKIGGTRSKPNGGTSMSGIAVSDDAVNLYYHIRSKSAYRWALWRVDDEGTTVVISAVGPKDSTYAEFLAALPDSDCRYGVFDFQEVMPDGQVLTKLVFLNWAPDVAKVKAKMMYASTKDFFKGLLDGISVEFQASELDDVNEQEVADAVPGFSFTFYMIWSLYSSRGLRESAIKDLPVQTVVEDTTDPQTRAALSASTRLCFPEANADYYGEEALQSQVVESMDACCAACVALPACNVYVYCHSAAGCGDQLTGTCWLKHARTLDLARPAGSRSEALGWSSGAVATAVDRAAALLAAKQAQETEAARLAALRANASLPLVFLDVAIKGTPQGRIEAVLFPDVSPRSAENFRQLCTGEKGTVPEGREGAGMAYHFKGASFYRIIDAFIDQSGINTESVFGGQFRDDAGGLALHHTRKGLLSMANMGPNTNTAHFSIMMGPAPHLDGSYTIFGQVVAGLEVVDAINALSKGQPENTAGPDAGAVIVDAGELRHGTIVPNLEA</sequence>
<dbReference type="GO" id="GO:0030042">
    <property type="term" value="P:actin filament depolymerization"/>
    <property type="evidence" value="ECO:0007669"/>
    <property type="project" value="InterPro"/>
</dbReference>
<dbReference type="Proteomes" id="UP000279271">
    <property type="component" value="Unassembled WGS sequence"/>
</dbReference>
<organism evidence="7 8">
    <name type="scientific">Auxenochlorella protothecoides</name>
    <name type="common">Green microalga</name>
    <name type="synonym">Chlorella protothecoides</name>
    <dbReference type="NCBI Taxonomy" id="3075"/>
    <lineage>
        <taxon>Eukaryota</taxon>
        <taxon>Viridiplantae</taxon>
        <taxon>Chlorophyta</taxon>
        <taxon>core chlorophytes</taxon>
        <taxon>Trebouxiophyceae</taxon>
        <taxon>Chlorellales</taxon>
        <taxon>Chlorellaceae</taxon>
        <taxon>Auxenochlorella</taxon>
    </lineage>
</organism>
<dbReference type="Gene3D" id="3.40.20.10">
    <property type="entry name" value="Severin"/>
    <property type="match status" value="1"/>
</dbReference>
<dbReference type="PRINTS" id="PR00153">
    <property type="entry name" value="CSAPPISMRASE"/>
</dbReference>
<feature type="domain" description="PPIase cyclophilin-type" evidence="5">
    <location>
        <begin position="425"/>
        <end position="592"/>
    </location>
</feature>
<comment type="similarity">
    <text evidence="2">Belongs to the cyclophilin-type PPIase family.</text>
</comment>
<evidence type="ECO:0000256" key="4">
    <source>
        <dbReference type="SAM" id="MobiDB-lite"/>
    </source>
</evidence>
<gene>
    <name evidence="7" type="ORF">APUTEX25_002337</name>
</gene>
<feature type="domain" description="ADF-H" evidence="6">
    <location>
        <begin position="122"/>
        <end position="254"/>
    </location>
</feature>
<dbReference type="Pfam" id="PF00160">
    <property type="entry name" value="Pro_isomerase"/>
    <property type="match status" value="1"/>
</dbReference>
<dbReference type="GO" id="GO:0005737">
    <property type="term" value="C:cytoplasm"/>
    <property type="evidence" value="ECO:0007669"/>
    <property type="project" value="TreeGrafter"/>
</dbReference>
<evidence type="ECO:0000259" key="6">
    <source>
        <dbReference type="PROSITE" id="PS51263"/>
    </source>
</evidence>
<dbReference type="GO" id="GO:0006457">
    <property type="term" value="P:protein folding"/>
    <property type="evidence" value="ECO:0007669"/>
    <property type="project" value="TreeGrafter"/>
</dbReference>
<dbReference type="InterPro" id="IPR029000">
    <property type="entry name" value="Cyclophilin-like_dom_sf"/>
</dbReference>
<dbReference type="AlphaFoldDB" id="A0A3M7L506"/>
<dbReference type="SUPFAM" id="SSF50891">
    <property type="entry name" value="Cyclophilin-like"/>
    <property type="match status" value="1"/>
</dbReference>
<comment type="caution">
    <text evidence="7">The sequence shown here is derived from an EMBL/GenBank/DDBJ whole genome shotgun (WGS) entry which is preliminary data.</text>
</comment>
<dbReference type="InterPro" id="IPR002130">
    <property type="entry name" value="Cyclophilin-type_PPIase_dom"/>
</dbReference>
<dbReference type="PROSITE" id="PS51263">
    <property type="entry name" value="ADF_H"/>
    <property type="match status" value="1"/>
</dbReference>
<proteinExistence type="inferred from homology"/>
<dbReference type="SMART" id="SM00102">
    <property type="entry name" value="ADF"/>
    <property type="match status" value="1"/>
</dbReference>
<dbReference type="PANTHER" id="PTHR11071:SF561">
    <property type="entry name" value="PEPTIDYL-PROLYL CIS-TRANS ISOMERASE D-RELATED"/>
    <property type="match status" value="1"/>
</dbReference>
<name>A0A3M7L506_AUXPR</name>
<dbReference type="Gene3D" id="2.40.100.10">
    <property type="entry name" value="Cyclophilin-like"/>
    <property type="match status" value="1"/>
</dbReference>
<dbReference type="Pfam" id="PF00241">
    <property type="entry name" value="Cofilin_ADF"/>
    <property type="match status" value="1"/>
</dbReference>
<reference evidence="8" key="1">
    <citation type="journal article" date="2018" name="Algal Res.">
        <title>Characterization of plant carbon substrate utilization by Auxenochlorella protothecoides.</title>
        <authorList>
            <person name="Vogler B.W."/>
            <person name="Starkenburg S.R."/>
            <person name="Sudasinghe N."/>
            <person name="Schambach J.Y."/>
            <person name="Rollin J.A."/>
            <person name="Pattathil S."/>
            <person name="Barry A.N."/>
        </authorList>
    </citation>
    <scope>NUCLEOTIDE SEQUENCE [LARGE SCALE GENOMIC DNA]</scope>
    <source>
        <strain evidence="8">UTEX 25</strain>
    </source>
</reference>
<evidence type="ECO:0000313" key="8">
    <source>
        <dbReference type="Proteomes" id="UP000279271"/>
    </source>
</evidence>
<dbReference type="GO" id="GO:0016018">
    <property type="term" value="F:cyclosporin A binding"/>
    <property type="evidence" value="ECO:0007669"/>
    <property type="project" value="TreeGrafter"/>
</dbReference>
<evidence type="ECO:0000256" key="2">
    <source>
        <dbReference type="ARBA" id="ARBA00007365"/>
    </source>
</evidence>